<proteinExistence type="predicted"/>
<evidence type="ECO:0000313" key="2">
    <source>
        <dbReference type="EMBL" id="MEQ2443128.1"/>
    </source>
</evidence>
<gene>
    <name evidence="2" type="ORF">WMO64_06565</name>
</gene>
<evidence type="ECO:0000256" key="1">
    <source>
        <dbReference type="SAM" id="Phobius"/>
    </source>
</evidence>
<feature type="transmembrane region" description="Helical" evidence="1">
    <location>
        <begin position="81"/>
        <end position="106"/>
    </location>
</feature>
<protein>
    <submittedName>
        <fullName evidence="2">Uncharacterized protein</fullName>
    </submittedName>
</protein>
<keyword evidence="1" id="KW-0812">Transmembrane</keyword>
<evidence type="ECO:0000313" key="3">
    <source>
        <dbReference type="Proteomes" id="UP001464378"/>
    </source>
</evidence>
<feature type="transmembrane region" description="Helical" evidence="1">
    <location>
        <begin position="12"/>
        <end position="34"/>
    </location>
</feature>
<dbReference type="EMBL" id="JBBMFK010000008">
    <property type="protein sequence ID" value="MEQ2443128.1"/>
    <property type="molecule type" value="Genomic_DNA"/>
</dbReference>
<reference evidence="2 3" key="1">
    <citation type="submission" date="2024-03" db="EMBL/GenBank/DDBJ databases">
        <title>Human intestinal bacterial collection.</title>
        <authorList>
            <person name="Pauvert C."/>
            <person name="Hitch T.C.A."/>
            <person name="Clavel T."/>
        </authorList>
    </citation>
    <scope>NUCLEOTIDE SEQUENCE [LARGE SCALE GENOMIC DNA]</scope>
    <source>
        <strain evidence="2 3">CLA-AP-H29</strain>
    </source>
</reference>
<keyword evidence="3" id="KW-1185">Reference proteome</keyword>
<feature type="transmembrane region" description="Helical" evidence="1">
    <location>
        <begin position="46"/>
        <end position="69"/>
    </location>
</feature>
<sequence>MKLNKLDLINVASIAAALLGLVLALVGCLVLSVQEGIGVNLSLSPVVYIGVALIVLGLICSIVGNVLYVRRGGMNRALASLALYVAVIAFLAVLVLVVYTIFIPVLNPSNG</sequence>
<dbReference type="PROSITE" id="PS51257">
    <property type="entry name" value="PROKAR_LIPOPROTEIN"/>
    <property type="match status" value="1"/>
</dbReference>
<name>A0ABV1EAS7_9FIRM</name>
<dbReference type="Proteomes" id="UP001464378">
    <property type="component" value="Unassembled WGS sequence"/>
</dbReference>
<keyword evidence="1" id="KW-1133">Transmembrane helix</keyword>
<dbReference type="RefSeq" id="WP_294518051.1">
    <property type="nucleotide sequence ID" value="NZ_JBBMFK010000008.1"/>
</dbReference>
<accession>A0ABV1EAS7</accession>
<comment type="caution">
    <text evidence="2">The sequence shown here is derived from an EMBL/GenBank/DDBJ whole genome shotgun (WGS) entry which is preliminary data.</text>
</comment>
<keyword evidence="1" id="KW-0472">Membrane</keyword>
<organism evidence="2 3">
    <name type="scientific">Pseudoflavonifractor intestinihominis</name>
    <dbReference type="NCBI Taxonomy" id="3133171"/>
    <lineage>
        <taxon>Bacteria</taxon>
        <taxon>Bacillati</taxon>
        <taxon>Bacillota</taxon>
        <taxon>Clostridia</taxon>
        <taxon>Eubacteriales</taxon>
        <taxon>Oscillospiraceae</taxon>
        <taxon>Pseudoflavonifractor</taxon>
    </lineage>
</organism>